<gene>
    <name evidence="6" type="ORF">FA15DRAFT_670569</name>
</gene>
<dbReference type="SMART" id="SM00356">
    <property type="entry name" value="ZnF_C3H1"/>
    <property type="match status" value="2"/>
</dbReference>
<feature type="compositionally biased region" description="Basic residues" evidence="4">
    <location>
        <begin position="365"/>
        <end position="381"/>
    </location>
</feature>
<dbReference type="PANTHER" id="PTHR46423:SF1">
    <property type="entry name" value="RNA POLYMERASE II-ASSOCIATED PROTEIN 3"/>
    <property type="match status" value="1"/>
</dbReference>
<dbReference type="GO" id="GO:0101031">
    <property type="term" value="C:protein folding chaperone complex"/>
    <property type="evidence" value="ECO:0007669"/>
    <property type="project" value="TreeGrafter"/>
</dbReference>
<reference evidence="6 7" key="1">
    <citation type="journal article" date="2019" name="Nat. Ecol. Evol.">
        <title>Megaphylogeny resolves global patterns of mushroom evolution.</title>
        <authorList>
            <person name="Varga T."/>
            <person name="Krizsan K."/>
            <person name="Foldi C."/>
            <person name="Dima B."/>
            <person name="Sanchez-Garcia M."/>
            <person name="Sanchez-Ramirez S."/>
            <person name="Szollosi G.J."/>
            <person name="Szarkandi J.G."/>
            <person name="Papp V."/>
            <person name="Albert L."/>
            <person name="Andreopoulos W."/>
            <person name="Angelini C."/>
            <person name="Antonin V."/>
            <person name="Barry K.W."/>
            <person name="Bougher N.L."/>
            <person name="Buchanan P."/>
            <person name="Buyck B."/>
            <person name="Bense V."/>
            <person name="Catcheside P."/>
            <person name="Chovatia M."/>
            <person name="Cooper J."/>
            <person name="Damon W."/>
            <person name="Desjardin D."/>
            <person name="Finy P."/>
            <person name="Geml J."/>
            <person name="Haridas S."/>
            <person name="Hughes K."/>
            <person name="Justo A."/>
            <person name="Karasinski D."/>
            <person name="Kautmanova I."/>
            <person name="Kiss B."/>
            <person name="Kocsube S."/>
            <person name="Kotiranta H."/>
            <person name="LaButti K.M."/>
            <person name="Lechner B.E."/>
            <person name="Liimatainen K."/>
            <person name="Lipzen A."/>
            <person name="Lukacs Z."/>
            <person name="Mihaltcheva S."/>
            <person name="Morgado L.N."/>
            <person name="Niskanen T."/>
            <person name="Noordeloos M.E."/>
            <person name="Ohm R.A."/>
            <person name="Ortiz-Santana B."/>
            <person name="Ovrebo C."/>
            <person name="Racz N."/>
            <person name="Riley R."/>
            <person name="Savchenko A."/>
            <person name="Shiryaev A."/>
            <person name="Soop K."/>
            <person name="Spirin V."/>
            <person name="Szebenyi C."/>
            <person name="Tomsovsky M."/>
            <person name="Tulloss R.E."/>
            <person name="Uehling J."/>
            <person name="Grigoriev I.V."/>
            <person name="Vagvolgyi C."/>
            <person name="Papp T."/>
            <person name="Martin F.M."/>
            <person name="Miettinen O."/>
            <person name="Hibbett D.S."/>
            <person name="Nagy L.G."/>
        </authorList>
    </citation>
    <scope>NUCLEOTIDE SEQUENCE [LARGE SCALE GENOMIC DNA]</scope>
    <source>
        <strain evidence="6 7">CBS 121175</strain>
    </source>
</reference>
<evidence type="ECO:0000256" key="3">
    <source>
        <dbReference type="PROSITE-ProRule" id="PRU00723"/>
    </source>
</evidence>
<dbReference type="Gene3D" id="1.25.40.10">
    <property type="entry name" value="Tetratricopeptide repeat domain"/>
    <property type="match status" value="1"/>
</dbReference>
<keyword evidence="7" id="KW-1185">Reference proteome</keyword>
<accession>A0A5C3KSH0</accession>
<dbReference type="InterPro" id="IPR019734">
    <property type="entry name" value="TPR_rpt"/>
</dbReference>
<sequence length="435" mass="48241">MPAIMRNLESLEDITSDDSDSGAPILQPITKEELRATRAERRAVKAAEIHAKAEVFKRMGDELFAKERYQEAYIPYLEASQIWPSNIKYYLLLAAVYSKLEWYEEAAHAATRALTLDPKSVEARYLRALARLEQRLLTAAKIDLELIVGHDPSHKDAQASLAIVQQSFDDMDRLSSLQQGSSDVPSQPPQPTAHDLNLSYPNFDDEPLEVDSVSNSSDCHHRGNGVPCRFYNRGRCGKGIACPYSHAPDEKSVRDELGHNVCIYFLLETCKFGETKCVYSHTKDYLPSRGWWSDPEKTQKIKGIIELTEKTAKEQRALTQLLRKQQSKAGLAKLKGRSSRAPETATAKENGEEQGNDADSEAKERKTKGKRPQSKRRKPKKTNGEEPAVPVGEGAAPSSVPSTEAKVALEANGDNGKDTTPALNLAQVPQDAKSQ</sequence>
<evidence type="ECO:0000256" key="1">
    <source>
        <dbReference type="ARBA" id="ARBA00022803"/>
    </source>
</evidence>
<dbReference type="STRING" id="230819.A0A5C3KSH0"/>
<keyword evidence="3" id="KW-0863">Zinc-finger</keyword>
<dbReference type="SMART" id="SM00028">
    <property type="entry name" value="TPR"/>
    <property type="match status" value="3"/>
</dbReference>
<dbReference type="GO" id="GO:0008270">
    <property type="term" value="F:zinc ion binding"/>
    <property type="evidence" value="ECO:0007669"/>
    <property type="project" value="UniProtKB-KW"/>
</dbReference>
<dbReference type="EMBL" id="ML210220">
    <property type="protein sequence ID" value="TFK23386.1"/>
    <property type="molecule type" value="Genomic_DNA"/>
</dbReference>
<feature type="domain" description="C3H1-type" evidence="5">
    <location>
        <begin position="222"/>
        <end position="249"/>
    </location>
</feature>
<dbReference type="Gene3D" id="3.30.1370.210">
    <property type="match status" value="1"/>
</dbReference>
<feature type="domain" description="C3H1-type" evidence="5">
    <location>
        <begin position="261"/>
        <end position="284"/>
    </location>
</feature>
<proteinExistence type="predicted"/>
<name>A0A5C3KSH0_COPMA</name>
<feature type="region of interest" description="Disordered" evidence="4">
    <location>
        <begin position="323"/>
        <end position="435"/>
    </location>
</feature>
<evidence type="ECO:0000256" key="4">
    <source>
        <dbReference type="SAM" id="MobiDB-lite"/>
    </source>
</evidence>
<dbReference type="PANTHER" id="PTHR46423">
    <property type="entry name" value="RNA POLYMERASE II-ASSOCIATED PROTEIN 3"/>
    <property type="match status" value="1"/>
</dbReference>
<feature type="compositionally biased region" description="Polar residues" evidence="4">
    <location>
        <begin position="175"/>
        <end position="185"/>
    </location>
</feature>
<dbReference type="InterPro" id="IPR011990">
    <property type="entry name" value="TPR-like_helical_dom_sf"/>
</dbReference>
<evidence type="ECO:0000313" key="6">
    <source>
        <dbReference type="EMBL" id="TFK23386.1"/>
    </source>
</evidence>
<evidence type="ECO:0000259" key="5">
    <source>
        <dbReference type="PROSITE" id="PS50103"/>
    </source>
</evidence>
<organism evidence="6 7">
    <name type="scientific">Coprinopsis marcescibilis</name>
    <name type="common">Agaric fungus</name>
    <name type="synonym">Psathyrella marcescibilis</name>
    <dbReference type="NCBI Taxonomy" id="230819"/>
    <lineage>
        <taxon>Eukaryota</taxon>
        <taxon>Fungi</taxon>
        <taxon>Dikarya</taxon>
        <taxon>Basidiomycota</taxon>
        <taxon>Agaricomycotina</taxon>
        <taxon>Agaricomycetes</taxon>
        <taxon>Agaricomycetidae</taxon>
        <taxon>Agaricales</taxon>
        <taxon>Agaricineae</taxon>
        <taxon>Psathyrellaceae</taxon>
        <taxon>Coprinopsis</taxon>
    </lineage>
</organism>
<dbReference type="SUPFAM" id="SSF48452">
    <property type="entry name" value="TPR-like"/>
    <property type="match status" value="1"/>
</dbReference>
<feature type="zinc finger region" description="C3H1-type" evidence="3">
    <location>
        <begin position="261"/>
        <end position="284"/>
    </location>
</feature>
<feature type="region of interest" description="Disordered" evidence="4">
    <location>
        <begin position="175"/>
        <end position="200"/>
    </location>
</feature>
<dbReference type="InterPro" id="IPR000571">
    <property type="entry name" value="Znf_CCCH"/>
</dbReference>
<dbReference type="PROSITE" id="PS50103">
    <property type="entry name" value="ZF_C3H1"/>
    <property type="match status" value="2"/>
</dbReference>
<evidence type="ECO:0000256" key="2">
    <source>
        <dbReference type="PROSITE-ProRule" id="PRU00339"/>
    </source>
</evidence>
<dbReference type="PROSITE" id="PS50005">
    <property type="entry name" value="TPR"/>
    <property type="match status" value="1"/>
</dbReference>
<protein>
    <recommendedName>
        <fullName evidence="5">C3H1-type domain-containing protein</fullName>
    </recommendedName>
</protein>
<keyword evidence="1 2" id="KW-0802">TPR repeat</keyword>
<dbReference type="AlphaFoldDB" id="A0A5C3KSH0"/>
<evidence type="ECO:0000313" key="7">
    <source>
        <dbReference type="Proteomes" id="UP000307440"/>
    </source>
</evidence>
<dbReference type="InterPro" id="IPR051966">
    <property type="entry name" value="RPAP3"/>
</dbReference>
<keyword evidence="3" id="KW-0479">Metal-binding</keyword>
<feature type="zinc finger region" description="C3H1-type" evidence="3">
    <location>
        <begin position="222"/>
        <end position="249"/>
    </location>
</feature>
<dbReference type="Proteomes" id="UP000307440">
    <property type="component" value="Unassembled WGS sequence"/>
</dbReference>
<feature type="repeat" description="TPR" evidence="2">
    <location>
        <begin position="87"/>
        <end position="120"/>
    </location>
</feature>
<keyword evidence="3" id="KW-0862">Zinc</keyword>
<dbReference type="OrthoDB" id="629492at2759"/>